<evidence type="ECO:0000313" key="1">
    <source>
        <dbReference type="EMBL" id="MBK1644016.1"/>
    </source>
</evidence>
<dbReference type="PIRSF" id="PIRSF005788">
    <property type="entry name" value="NifK"/>
    <property type="match status" value="1"/>
</dbReference>
<comment type="caution">
    <text evidence="1">The sequence shown here is derived from an EMBL/GenBank/DDBJ whole genome shotgun (WGS) entry which is preliminary data.</text>
</comment>
<dbReference type="Pfam" id="PF03270">
    <property type="entry name" value="DUF269"/>
    <property type="match status" value="1"/>
</dbReference>
<proteinExistence type="predicted"/>
<evidence type="ECO:0000313" key="2">
    <source>
        <dbReference type="Proteomes" id="UP001138802"/>
    </source>
</evidence>
<organism evidence="1 2">
    <name type="scientific">Thiocapsa imhoffii</name>
    <dbReference type="NCBI Taxonomy" id="382777"/>
    <lineage>
        <taxon>Bacteria</taxon>
        <taxon>Pseudomonadati</taxon>
        <taxon>Pseudomonadota</taxon>
        <taxon>Gammaproteobacteria</taxon>
        <taxon>Chromatiales</taxon>
        <taxon>Chromatiaceae</taxon>
        <taxon>Thiocapsa</taxon>
    </lineage>
</organism>
<protein>
    <recommendedName>
        <fullName evidence="3">NifX-associated nitrogen fixation protein</fullName>
    </recommendedName>
</protein>
<dbReference type="InterPro" id="IPR004952">
    <property type="entry name" value="NifX-assoc_nitrogen_fix"/>
</dbReference>
<dbReference type="RefSeq" id="WP_200386816.1">
    <property type="nucleotide sequence ID" value="NZ_NRSD01000003.1"/>
</dbReference>
<evidence type="ECO:0008006" key="3">
    <source>
        <dbReference type="Google" id="ProtNLM"/>
    </source>
</evidence>
<name>A0A9X1B8I8_9GAMM</name>
<dbReference type="AlphaFoldDB" id="A0A9X1B8I8"/>
<reference evidence="1 2" key="1">
    <citation type="journal article" date="2020" name="Microorganisms">
        <title>Osmotic Adaptation and Compatible Solute Biosynthesis of Phototrophic Bacteria as Revealed from Genome Analyses.</title>
        <authorList>
            <person name="Imhoff J.F."/>
            <person name="Rahn T."/>
            <person name="Kunzel S."/>
            <person name="Keller A."/>
            <person name="Neulinger S.C."/>
        </authorList>
    </citation>
    <scope>NUCLEOTIDE SEQUENCE [LARGE SCALE GENOMIC DNA]</scope>
    <source>
        <strain evidence="1 2">DSM 21303</strain>
    </source>
</reference>
<dbReference type="EMBL" id="NRSD01000003">
    <property type="protein sequence ID" value="MBK1644016.1"/>
    <property type="molecule type" value="Genomic_DNA"/>
</dbReference>
<accession>A0A9X1B8I8</accession>
<gene>
    <name evidence="1" type="ORF">CKO25_04965</name>
</gene>
<sequence length="157" mass="17490">MTETAVSTATDADLMQTQFVTEMDRQMRAIDPYGEFDRLSTAELLEPFILTKEKRQAIPLVGDPDEVLVARMRAFYNAISVMIESECGLMAVPLLHLTHEGFGRVIITVGKLVVLDRSLRDVHRFGFPSLSKMKDEADKILSVALELIGEYSDVAGL</sequence>
<dbReference type="NCBIfam" id="TIGR02935">
    <property type="entry name" value="NifX-associated nitrogen fixation protein"/>
    <property type="match status" value="1"/>
</dbReference>
<dbReference type="Proteomes" id="UP001138802">
    <property type="component" value="Unassembled WGS sequence"/>
</dbReference>
<dbReference type="Gene3D" id="1.10.3100.20">
    <property type="entry name" value="Protein of unknown function DUF269"/>
    <property type="match status" value="1"/>
</dbReference>
<keyword evidence="2" id="KW-1185">Reference proteome</keyword>